<dbReference type="OrthoDB" id="10321224at2759"/>
<dbReference type="HOGENOM" id="CLU_1191916_0_0_1"/>
<accession>D0N2Y4</accession>
<protein>
    <submittedName>
        <fullName evidence="2">Uncharacterized protein</fullName>
    </submittedName>
</protein>
<dbReference type="GeneID" id="9463496"/>
<keyword evidence="1" id="KW-0812">Transmembrane</keyword>
<dbReference type="OMA" id="IHYIRHR"/>
<keyword evidence="3" id="KW-1185">Reference proteome</keyword>
<evidence type="ECO:0000256" key="1">
    <source>
        <dbReference type="SAM" id="Phobius"/>
    </source>
</evidence>
<keyword evidence="1" id="KW-1133">Transmembrane helix</keyword>
<proteinExistence type="predicted"/>
<name>D0N2Y4_PHYIT</name>
<dbReference type="InParanoid" id="D0N2Y4"/>
<dbReference type="eggNOG" id="ENOG502S6JW">
    <property type="taxonomic scope" value="Eukaryota"/>
</dbReference>
<dbReference type="VEuPathDB" id="FungiDB:PITG_05491"/>
<dbReference type="KEGG" id="pif:PITG_05491"/>
<dbReference type="EMBL" id="DS028124">
    <property type="protein sequence ID" value="EEY69276.1"/>
    <property type="molecule type" value="Genomic_DNA"/>
</dbReference>
<gene>
    <name evidence="2" type="ORF">PITG_05491</name>
</gene>
<sequence>MLRDGATGYSNRLMHAYKQKDRILATAEGREEELHAYSQSSGKWRFYRTLCQVRFGYLSFLVVMMVLMFSFTLLMEFYLAIFLPSAKYDEYYTVRAVVSLILLPVSDGSLPNFRLALAVVIHYLRHRTELLRRSRTSIIPGGLLKARGSLLLTAKNDPFLDDDKEEEDEAWDRWKRIQAAVKTTLLIKKVQDEGPAIDLSTFLVVDFVCPVFFEIFTAASMVIKWVSGVLEGI</sequence>
<evidence type="ECO:0000313" key="2">
    <source>
        <dbReference type="EMBL" id="EEY69276.1"/>
    </source>
</evidence>
<keyword evidence="1" id="KW-0472">Membrane</keyword>
<reference evidence="3" key="1">
    <citation type="journal article" date="2009" name="Nature">
        <title>Genome sequence and analysis of the Irish potato famine pathogen Phytophthora infestans.</title>
        <authorList>
            <consortium name="The Broad Institute Genome Sequencing Platform"/>
            <person name="Haas B.J."/>
            <person name="Kamoun S."/>
            <person name="Zody M.C."/>
            <person name="Jiang R.H."/>
            <person name="Handsaker R.E."/>
            <person name="Cano L.M."/>
            <person name="Grabherr M."/>
            <person name="Kodira C.D."/>
            <person name="Raffaele S."/>
            <person name="Torto-Alalibo T."/>
            <person name="Bozkurt T.O."/>
            <person name="Ah-Fong A.M."/>
            <person name="Alvarado L."/>
            <person name="Anderson V.L."/>
            <person name="Armstrong M.R."/>
            <person name="Avrova A."/>
            <person name="Baxter L."/>
            <person name="Beynon J."/>
            <person name="Boevink P.C."/>
            <person name="Bollmann S.R."/>
            <person name="Bos J.I."/>
            <person name="Bulone V."/>
            <person name="Cai G."/>
            <person name="Cakir C."/>
            <person name="Carrington J.C."/>
            <person name="Chawner M."/>
            <person name="Conti L."/>
            <person name="Costanzo S."/>
            <person name="Ewan R."/>
            <person name="Fahlgren N."/>
            <person name="Fischbach M.A."/>
            <person name="Fugelstad J."/>
            <person name="Gilroy E.M."/>
            <person name="Gnerre S."/>
            <person name="Green P.J."/>
            <person name="Grenville-Briggs L.J."/>
            <person name="Griffith J."/>
            <person name="Grunwald N.J."/>
            <person name="Horn K."/>
            <person name="Horner N.R."/>
            <person name="Hu C.H."/>
            <person name="Huitema E."/>
            <person name="Jeong D.H."/>
            <person name="Jones A.M."/>
            <person name="Jones J.D."/>
            <person name="Jones R.W."/>
            <person name="Karlsson E.K."/>
            <person name="Kunjeti S.G."/>
            <person name="Lamour K."/>
            <person name="Liu Z."/>
            <person name="Ma L."/>
            <person name="Maclean D."/>
            <person name="Chibucos M.C."/>
            <person name="McDonald H."/>
            <person name="McWalters J."/>
            <person name="Meijer H.J."/>
            <person name="Morgan W."/>
            <person name="Morris P.F."/>
            <person name="Munro C.A."/>
            <person name="O'Neill K."/>
            <person name="Ospina-Giraldo M."/>
            <person name="Pinzon A."/>
            <person name="Pritchard L."/>
            <person name="Ramsahoye B."/>
            <person name="Ren Q."/>
            <person name="Restrepo S."/>
            <person name="Roy S."/>
            <person name="Sadanandom A."/>
            <person name="Savidor A."/>
            <person name="Schornack S."/>
            <person name="Schwartz D.C."/>
            <person name="Schumann U.D."/>
            <person name="Schwessinger B."/>
            <person name="Seyer L."/>
            <person name="Sharpe T."/>
            <person name="Silvar C."/>
            <person name="Song J."/>
            <person name="Studholme D.J."/>
            <person name="Sykes S."/>
            <person name="Thines M."/>
            <person name="van de Vondervoort P.J."/>
            <person name="Phuntumart V."/>
            <person name="Wawra S."/>
            <person name="Weide R."/>
            <person name="Win J."/>
            <person name="Young C."/>
            <person name="Zhou S."/>
            <person name="Fry W."/>
            <person name="Meyers B.C."/>
            <person name="van West P."/>
            <person name="Ristaino J."/>
            <person name="Govers F."/>
            <person name="Birch P.R."/>
            <person name="Whisson S.C."/>
            <person name="Judelson H.S."/>
            <person name="Nusbaum C."/>
        </authorList>
    </citation>
    <scope>NUCLEOTIDE SEQUENCE [LARGE SCALE GENOMIC DNA]</scope>
    <source>
        <strain evidence="3">T30-4</strain>
    </source>
</reference>
<dbReference type="Proteomes" id="UP000006643">
    <property type="component" value="Unassembled WGS sequence"/>
</dbReference>
<dbReference type="RefSeq" id="XP_002999130.1">
    <property type="nucleotide sequence ID" value="XM_002999084.1"/>
</dbReference>
<organism evidence="2 3">
    <name type="scientific">Phytophthora infestans (strain T30-4)</name>
    <name type="common">Potato late blight agent</name>
    <dbReference type="NCBI Taxonomy" id="403677"/>
    <lineage>
        <taxon>Eukaryota</taxon>
        <taxon>Sar</taxon>
        <taxon>Stramenopiles</taxon>
        <taxon>Oomycota</taxon>
        <taxon>Peronosporomycetes</taxon>
        <taxon>Peronosporales</taxon>
        <taxon>Peronosporaceae</taxon>
        <taxon>Phytophthora</taxon>
    </lineage>
</organism>
<dbReference type="AlphaFoldDB" id="D0N2Y4"/>
<evidence type="ECO:0000313" key="3">
    <source>
        <dbReference type="Proteomes" id="UP000006643"/>
    </source>
</evidence>
<feature type="transmembrane region" description="Helical" evidence="1">
    <location>
        <begin position="55"/>
        <end position="81"/>
    </location>
</feature>